<dbReference type="Gene3D" id="3.90.1640.30">
    <property type="match status" value="1"/>
</dbReference>
<reference evidence="11 12" key="1">
    <citation type="submission" date="2017-07" db="EMBL/GenBank/DDBJ databases">
        <title>Isolation and whole genome analysis of endospore-forming bacteria from heroin.</title>
        <authorList>
            <person name="Kalinowski J."/>
            <person name="Ahrens B."/>
            <person name="Al-Dilaimi A."/>
            <person name="Winkler A."/>
            <person name="Wibberg D."/>
            <person name="Schleenbecker U."/>
            <person name="Ruckert C."/>
            <person name="Wolfel R."/>
            <person name="Grass G."/>
        </authorList>
    </citation>
    <scope>NUCLEOTIDE SEQUENCE [LARGE SCALE GENOMIC DNA]</scope>
    <source>
        <strain evidence="11 12">7539</strain>
    </source>
</reference>
<evidence type="ECO:0000259" key="8">
    <source>
        <dbReference type="Pfam" id="PF02272"/>
    </source>
</evidence>
<feature type="domain" description="RecJ OB" evidence="10">
    <location>
        <begin position="455"/>
        <end position="561"/>
    </location>
</feature>
<evidence type="ECO:0000259" key="9">
    <source>
        <dbReference type="Pfam" id="PF10141"/>
    </source>
</evidence>
<evidence type="ECO:0000313" key="12">
    <source>
        <dbReference type="Proteomes" id="UP000216207"/>
    </source>
</evidence>
<evidence type="ECO:0000256" key="3">
    <source>
        <dbReference type="ARBA" id="ARBA00022722"/>
    </source>
</evidence>
<name>A0A268P606_SHOCL</name>
<feature type="domain" description="Single-stranded-DNA-specific exonuclease RecJ C-terminal" evidence="9">
    <location>
        <begin position="568"/>
        <end position="766"/>
    </location>
</feature>
<evidence type="ECO:0000256" key="5">
    <source>
        <dbReference type="ARBA" id="ARBA00022839"/>
    </source>
</evidence>
<dbReference type="RefSeq" id="WP_095236169.1">
    <property type="nucleotide sequence ID" value="NZ_BOQQ01000005.1"/>
</dbReference>
<dbReference type="Pfam" id="PF01368">
    <property type="entry name" value="DHH"/>
    <property type="match status" value="1"/>
</dbReference>
<dbReference type="NCBIfam" id="TIGR00644">
    <property type="entry name" value="recJ"/>
    <property type="match status" value="1"/>
</dbReference>
<proteinExistence type="inferred from homology"/>
<evidence type="ECO:0000256" key="4">
    <source>
        <dbReference type="ARBA" id="ARBA00022801"/>
    </source>
</evidence>
<dbReference type="Gene3D" id="3.10.310.30">
    <property type="match status" value="1"/>
</dbReference>
<dbReference type="InterPro" id="IPR004610">
    <property type="entry name" value="RecJ"/>
</dbReference>
<dbReference type="GO" id="GO:0006310">
    <property type="term" value="P:DNA recombination"/>
    <property type="evidence" value="ECO:0007669"/>
    <property type="project" value="InterPro"/>
</dbReference>
<dbReference type="PANTHER" id="PTHR30255">
    <property type="entry name" value="SINGLE-STRANDED-DNA-SPECIFIC EXONUCLEASE RECJ"/>
    <property type="match status" value="1"/>
</dbReference>
<dbReference type="AlphaFoldDB" id="A0A268P606"/>
<dbReference type="InterPro" id="IPR051673">
    <property type="entry name" value="SSDNA_exonuclease_RecJ"/>
</dbReference>
<dbReference type="InterPro" id="IPR018779">
    <property type="entry name" value="RecJ_C"/>
</dbReference>
<sequence length="785" mass="87797">MLQSKTRWRILEQNELLAQELADELRVSMLTARLLVRRGIQTVQAAKRFLHYEEPTFYDPFLLKGMEETIERIALAVKRKERILVFGDYDADGVSSTSVMLTALQTYGADCDYYIPNRFTEGYGPNCPALDFAKRQGYHLVITVDTGISALNEAAHAKDIGLDFIITDHHEPPPVLPEALAIINPKQPGCPYPFKELAGVGVAFKVAHALLGRLPEELLDYAVIGTIADLVPLIDENRLLAKKGLRAIESSGRPGIRALKEVCGMKQEAMDADHIGFAIGPRLNAAGRLDSANPAVELLLADDEEEAKALATEIDSLNKERQAIVSKMTEEAIRLVETTYGTKIPHAIVVAKEGWNPGVIGIVASRLVEQFYRPTIVMSIDESSGLAKGSARSIEGFDMYQELANNRDILPHFGGHPMAAGMTLKTEDIDDLRSRLIKQAKETLTDDMLTPATDIDLVAEVEDVTVQVIGELQALAPFGVANRKPIVLVEGAHISDMRRIGSNQNHLKIQFTGAQKPLDGIAFRMGHLFEEITPHAKLSAIGTVSLNEWNGKVKPQLIIDDLAVLEWQLFDWRSIQPNRLNSRLLDLPREKLVAISFQEGTKERLGLDVPVYDYRQAPSFFEAYVVLLDLPSNRVELESLFSKKGEPSRVYVVFSEEEESFFQTNPNREQFKWYYGFIKKNQRFSLNQLGAKLEKHKGWSARTVEFMTTVFLELGFIKLDDGIVEAVENPEKKALTASPTYQAKQEKAWLENEFVFASYQQLKEWFQAAIEGSAETKEESILNGL</sequence>
<evidence type="ECO:0000259" key="7">
    <source>
        <dbReference type="Pfam" id="PF01368"/>
    </source>
</evidence>
<evidence type="ECO:0000313" key="11">
    <source>
        <dbReference type="EMBL" id="PAE90959.1"/>
    </source>
</evidence>
<dbReference type="PANTHER" id="PTHR30255:SF2">
    <property type="entry name" value="SINGLE-STRANDED-DNA-SPECIFIC EXONUCLEASE RECJ"/>
    <property type="match status" value="1"/>
</dbReference>
<feature type="domain" description="DHHA1" evidence="8">
    <location>
        <begin position="348"/>
        <end position="441"/>
    </location>
</feature>
<dbReference type="SUPFAM" id="SSF64182">
    <property type="entry name" value="DHH phosphoesterases"/>
    <property type="match status" value="1"/>
</dbReference>
<comment type="similarity">
    <text evidence="1">Belongs to the RecJ family.</text>
</comment>
<dbReference type="InterPro" id="IPR041122">
    <property type="entry name" value="RecJ_OB"/>
</dbReference>
<dbReference type="InterPro" id="IPR003156">
    <property type="entry name" value="DHHA1_dom"/>
</dbReference>
<dbReference type="Pfam" id="PF02272">
    <property type="entry name" value="DHHA1"/>
    <property type="match status" value="1"/>
</dbReference>
<evidence type="ECO:0000259" key="10">
    <source>
        <dbReference type="Pfam" id="PF17768"/>
    </source>
</evidence>
<dbReference type="EMBL" id="NPCC01000001">
    <property type="protein sequence ID" value="PAE90959.1"/>
    <property type="molecule type" value="Genomic_DNA"/>
</dbReference>
<protein>
    <recommendedName>
        <fullName evidence="2">Single-stranded-DNA-specific exonuclease RecJ</fullName>
    </recommendedName>
</protein>
<organism evidence="11 12">
    <name type="scientific">Shouchella clausii</name>
    <name type="common">Alkalihalobacillus clausii</name>
    <dbReference type="NCBI Taxonomy" id="79880"/>
    <lineage>
        <taxon>Bacteria</taxon>
        <taxon>Bacillati</taxon>
        <taxon>Bacillota</taxon>
        <taxon>Bacilli</taxon>
        <taxon>Bacillales</taxon>
        <taxon>Bacillaceae</taxon>
        <taxon>Shouchella</taxon>
    </lineage>
</organism>
<feature type="coiled-coil region" evidence="6">
    <location>
        <begin position="300"/>
        <end position="327"/>
    </location>
</feature>
<keyword evidence="5 11" id="KW-0269">Exonuclease</keyword>
<evidence type="ECO:0000256" key="1">
    <source>
        <dbReference type="ARBA" id="ARBA00005915"/>
    </source>
</evidence>
<gene>
    <name evidence="11" type="primary">recJ</name>
    <name evidence="11" type="ORF">CHH72_00035</name>
</gene>
<dbReference type="GO" id="GO:0003676">
    <property type="term" value="F:nucleic acid binding"/>
    <property type="evidence" value="ECO:0007669"/>
    <property type="project" value="InterPro"/>
</dbReference>
<dbReference type="GO" id="GO:0008409">
    <property type="term" value="F:5'-3' exonuclease activity"/>
    <property type="evidence" value="ECO:0007669"/>
    <property type="project" value="InterPro"/>
</dbReference>
<keyword evidence="4" id="KW-0378">Hydrolase</keyword>
<accession>A0A268P606</accession>
<feature type="domain" description="DDH" evidence="7">
    <location>
        <begin position="82"/>
        <end position="226"/>
    </location>
</feature>
<dbReference type="InterPro" id="IPR001667">
    <property type="entry name" value="DDH_dom"/>
</dbReference>
<dbReference type="Pfam" id="PF17768">
    <property type="entry name" value="RecJ_OB"/>
    <property type="match status" value="1"/>
</dbReference>
<dbReference type="InterPro" id="IPR038763">
    <property type="entry name" value="DHH_sf"/>
</dbReference>
<keyword evidence="6" id="KW-0175">Coiled coil</keyword>
<dbReference type="Pfam" id="PF10141">
    <property type="entry name" value="ssDNA-exonuc_C"/>
    <property type="match status" value="1"/>
</dbReference>
<evidence type="ECO:0000256" key="2">
    <source>
        <dbReference type="ARBA" id="ARBA00019841"/>
    </source>
</evidence>
<dbReference type="Proteomes" id="UP000216207">
    <property type="component" value="Unassembled WGS sequence"/>
</dbReference>
<dbReference type="GO" id="GO:0006281">
    <property type="term" value="P:DNA repair"/>
    <property type="evidence" value="ECO:0007669"/>
    <property type="project" value="InterPro"/>
</dbReference>
<evidence type="ECO:0000256" key="6">
    <source>
        <dbReference type="SAM" id="Coils"/>
    </source>
</evidence>
<comment type="caution">
    <text evidence="11">The sequence shown here is derived from an EMBL/GenBank/DDBJ whole genome shotgun (WGS) entry which is preliminary data.</text>
</comment>
<keyword evidence="3" id="KW-0540">Nuclease</keyword>